<dbReference type="PROSITE" id="PS50887">
    <property type="entry name" value="GGDEF"/>
    <property type="match status" value="1"/>
</dbReference>
<dbReference type="SMART" id="SM00267">
    <property type="entry name" value="GGDEF"/>
    <property type="match status" value="1"/>
</dbReference>
<comment type="caution">
    <text evidence="5">The sequence shown here is derived from an EMBL/GenBank/DDBJ whole genome shotgun (WGS) entry which is preliminary data.</text>
</comment>
<feature type="compositionally biased region" description="Polar residues" evidence="1">
    <location>
        <begin position="13"/>
        <end position="26"/>
    </location>
</feature>
<evidence type="ECO:0000259" key="2">
    <source>
        <dbReference type="PROSITE" id="PS50112"/>
    </source>
</evidence>
<dbReference type="InterPro" id="IPR029787">
    <property type="entry name" value="Nucleotide_cyclase"/>
</dbReference>
<evidence type="ECO:0000313" key="5">
    <source>
        <dbReference type="EMBL" id="MFD1006663.1"/>
    </source>
</evidence>
<feature type="domain" description="PAS" evidence="2">
    <location>
        <begin position="40"/>
        <end position="85"/>
    </location>
</feature>
<dbReference type="InterPro" id="IPR035919">
    <property type="entry name" value="EAL_sf"/>
</dbReference>
<dbReference type="InterPro" id="IPR000160">
    <property type="entry name" value="GGDEF_dom"/>
</dbReference>
<dbReference type="SMART" id="SM00052">
    <property type="entry name" value="EAL"/>
    <property type="match status" value="1"/>
</dbReference>
<dbReference type="SUPFAM" id="SSF55785">
    <property type="entry name" value="PYP-like sensor domain (PAS domain)"/>
    <property type="match status" value="1"/>
</dbReference>
<reference evidence="6" key="1">
    <citation type="journal article" date="2019" name="Int. J. Syst. Evol. Microbiol.">
        <title>The Global Catalogue of Microorganisms (GCM) 10K type strain sequencing project: providing services to taxonomists for standard genome sequencing and annotation.</title>
        <authorList>
            <consortium name="The Broad Institute Genomics Platform"/>
            <consortium name="The Broad Institute Genome Sequencing Center for Infectious Disease"/>
            <person name="Wu L."/>
            <person name="Ma J."/>
        </authorList>
    </citation>
    <scope>NUCLEOTIDE SEQUENCE [LARGE SCALE GENOMIC DNA]</scope>
    <source>
        <strain evidence="6">CCUG 60525</strain>
    </source>
</reference>
<accession>A0ABW3KC43</accession>
<evidence type="ECO:0000259" key="3">
    <source>
        <dbReference type="PROSITE" id="PS50883"/>
    </source>
</evidence>
<keyword evidence="6" id="KW-1185">Reference proteome</keyword>
<dbReference type="InterPro" id="IPR052155">
    <property type="entry name" value="Biofilm_reg_signaling"/>
</dbReference>
<dbReference type="InterPro" id="IPR043128">
    <property type="entry name" value="Rev_trsase/Diguanyl_cyclase"/>
</dbReference>
<dbReference type="CDD" id="cd01949">
    <property type="entry name" value="GGDEF"/>
    <property type="match status" value="1"/>
</dbReference>
<feature type="region of interest" description="Disordered" evidence="1">
    <location>
        <begin position="1"/>
        <end position="26"/>
    </location>
</feature>
<dbReference type="CDD" id="cd01948">
    <property type="entry name" value="EAL"/>
    <property type="match status" value="1"/>
</dbReference>
<evidence type="ECO:0000313" key="6">
    <source>
        <dbReference type="Proteomes" id="UP001597048"/>
    </source>
</evidence>
<evidence type="ECO:0000259" key="4">
    <source>
        <dbReference type="PROSITE" id="PS50887"/>
    </source>
</evidence>
<dbReference type="InterPro" id="IPR000014">
    <property type="entry name" value="PAS"/>
</dbReference>
<dbReference type="InterPro" id="IPR035965">
    <property type="entry name" value="PAS-like_dom_sf"/>
</dbReference>
<dbReference type="Gene3D" id="3.30.450.20">
    <property type="entry name" value="PAS domain"/>
    <property type="match status" value="1"/>
</dbReference>
<dbReference type="NCBIfam" id="TIGR00254">
    <property type="entry name" value="GGDEF"/>
    <property type="match status" value="1"/>
</dbReference>
<dbReference type="Proteomes" id="UP001597048">
    <property type="component" value="Unassembled WGS sequence"/>
</dbReference>
<dbReference type="Pfam" id="PF00990">
    <property type="entry name" value="GGDEF"/>
    <property type="match status" value="1"/>
</dbReference>
<dbReference type="EMBL" id="JBHTJS010000002">
    <property type="protein sequence ID" value="MFD1006663.1"/>
    <property type="molecule type" value="Genomic_DNA"/>
</dbReference>
<name>A0ABW3KC43_9GAMM</name>
<dbReference type="Gene3D" id="3.30.70.270">
    <property type="match status" value="1"/>
</dbReference>
<dbReference type="CDD" id="cd00130">
    <property type="entry name" value="PAS"/>
    <property type="match status" value="1"/>
</dbReference>
<sequence length="594" mass="67271">MKHTTKHREGRQPTLNFRDSASHPNDVSLANSPKHSLFFKRQLLQHLFEHSVESVMVTDVNGIIERVNAAFTDITGYSAKEAIGQRPNLVQSSRHQPSFYAQMWQQLEKTGSWSGQVWNRRKSGEVYLQWLNINTLNDEQGKVTHRVAIGHDLTNQQSMHNDRSLFTFKDPLTQLGNRQLLTSRLDQALAEAERNNIRIGLMVVDIGRFRQINEQLGLAWGDDILRQQARTLQAAVDEADTLVRLQGDMFAILRHSRAQDAAMAQLADKLLNLMSQPIILADKSVVSLQPSIGIAIYPRDAEDNAGLLQAAEHAHSMAKRAGRNRFQFVDQRQHDLHHRELQIEHSLQHVLSNELGEGLSLYYQPQVRPTDGKIMAMEALLRWQHPKLGTLSPAEFIPIAEQSAQSVRLDRWVIEQACMQVAQWRERYSQVPVVSVNLSAPQFREPDFADWLQACVASCGIKPECIKLEVTETTMMTQKNNCVAMLGRLRELGFKISLDDFGTGYSALACLHQFPLDELKIDRNFMVEASQDPRALLLLKTIVHLAQELSLTLVVEGVEDQAQLNLLANFGPLTVQGYYYYRPMPAADINKLLG</sequence>
<dbReference type="Gene3D" id="3.20.20.450">
    <property type="entry name" value="EAL domain"/>
    <property type="match status" value="1"/>
</dbReference>
<evidence type="ECO:0000256" key="1">
    <source>
        <dbReference type="SAM" id="MobiDB-lite"/>
    </source>
</evidence>
<organism evidence="5 6">
    <name type="scientific">Oceanisphaera ostreae</name>
    <dbReference type="NCBI Taxonomy" id="914151"/>
    <lineage>
        <taxon>Bacteria</taxon>
        <taxon>Pseudomonadati</taxon>
        <taxon>Pseudomonadota</taxon>
        <taxon>Gammaproteobacteria</taxon>
        <taxon>Aeromonadales</taxon>
        <taxon>Aeromonadaceae</taxon>
        <taxon>Oceanisphaera</taxon>
    </lineage>
</organism>
<proteinExistence type="predicted"/>
<dbReference type="NCBIfam" id="TIGR00229">
    <property type="entry name" value="sensory_box"/>
    <property type="match status" value="1"/>
</dbReference>
<protein>
    <submittedName>
        <fullName evidence="5">Bifunctional diguanylate cyclase/phosphodiesterase</fullName>
    </submittedName>
</protein>
<dbReference type="SMART" id="SM00091">
    <property type="entry name" value="PAS"/>
    <property type="match status" value="1"/>
</dbReference>
<dbReference type="SUPFAM" id="SSF141868">
    <property type="entry name" value="EAL domain-like"/>
    <property type="match status" value="1"/>
</dbReference>
<dbReference type="Pfam" id="PF00563">
    <property type="entry name" value="EAL"/>
    <property type="match status" value="1"/>
</dbReference>
<dbReference type="Pfam" id="PF13426">
    <property type="entry name" value="PAS_9"/>
    <property type="match status" value="1"/>
</dbReference>
<dbReference type="PROSITE" id="PS50883">
    <property type="entry name" value="EAL"/>
    <property type="match status" value="1"/>
</dbReference>
<dbReference type="SUPFAM" id="SSF55073">
    <property type="entry name" value="Nucleotide cyclase"/>
    <property type="match status" value="1"/>
</dbReference>
<gene>
    <name evidence="5" type="ORF">ACFQ1C_00570</name>
</gene>
<feature type="domain" description="GGDEF" evidence="4">
    <location>
        <begin position="197"/>
        <end position="331"/>
    </location>
</feature>
<dbReference type="RefSeq" id="WP_379556590.1">
    <property type="nucleotide sequence ID" value="NZ_JBHTJS010000002.1"/>
</dbReference>
<dbReference type="PANTHER" id="PTHR44757">
    <property type="entry name" value="DIGUANYLATE CYCLASE DGCP"/>
    <property type="match status" value="1"/>
</dbReference>
<dbReference type="PROSITE" id="PS50112">
    <property type="entry name" value="PAS"/>
    <property type="match status" value="1"/>
</dbReference>
<dbReference type="InterPro" id="IPR001633">
    <property type="entry name" value="EAL_dom"/>
</dbReference>
<feature type="domain" description="EAL" evidence="3">
    <location>
        <begin position="340"/>
        <end position="594"/>
    </location>
</feature>
<dbReference type="PANTHER" id="PTHR44757:SF2">
    <property type="entry name" value="BIOFILM ARCHITECTURE MAINTENANCE PROTEIN MBAA"/>
    <property type="match status" value="1"/>
</dbReference>